<evidence type="ECO:0000256" key="10">
    <source>
        <dbReference type="ARBA" id="ARBA00023012"/>
    </source>
</evidence>
<proteinExistence type="predicted"/>
<feature type="coiled-coil region" evidence="13">
    <location>
        <begin position="145"/>
        <end position="179"/>
    </location>
</feature>
<keyword evidence="8" id="KW-0418">Kinase</keyword>
<comment type="caution">
    <text evidence="16">The sequence shown here is derived from an EMBL/GenBank/DDBJ whole genome shotgun (WGS) entry which is preliminary data.</text>
</comment>
<evidence type="ECO:0000256" key="8">
    <source>
        <dbReference type="ARBA" id="ARBA00022777"/>
    </source>
</evidence>
<evidence type="ECO:0000256" key="12">
    <source>
        <dbReference type="PROSITE-ProRule" id="PRU00169"/>
    </source>
</evidence>
<dbReference type="GO" id="GO:0005886">
    <property type="term" value="C:plasma membrane"/>
    <property type="evidence" value="ECO:0007669"/>
    <property type="project" value="UniProtKB-SubCell"/>
</dbReference>
<feature type="domain" description="Response regulatory" evidence="15">
    <location>
        <begin position="3"/>
        <end position="120"/>
    </location>
</feature>
<dbReference type="EC" id="2.7.13.3" evidence="3"/>
<dbReference type="SUPFAM" id="SSF47384">
    <property type="entry name" value="Homodimeric domain of signal transducing histidine kinase"/>
    <property type="match status" value="1"/>
</dbReference>
<dbReference type="Proteomes" id="UP000050509">
    <property type="component" value="Unassembled WGS sequence"/>
</dbReference>
<dbReference type="CDD" id="cd16922">
    <property type="entry name" value="HATPase_EvgS-ArcB-TorS-like"/>
    <property type="match status" value="1"/>
</dbReference>
<dbReference type="SUPFAM" id="SSF52172">
    <property type="entry name" value="CheY-like"/>
    <property type="match status" value="1"/>
</dbReference>
<feature type="modified residue" description="4-aspartylphosphate" evidence="12">
    <location>
        <position position="52"/>
    </location>
</feature>
<dbReference type="Gene3D" id="3.30.565.10">
    <property type="entry name" value="Histidine kinase-like ATPase, C-terminal domain"/>
    <property type="match status" value="1"/>
</dbReference>
<keyword evidence="11" id="KW-0472">Membrane</keyword>
<accession>A0A0P9D2K8</accession>
<dbReference type="FunFam" id="3.30.565.10:FF:000023">
    <property type="entry name" value="PAS domain-containing sensor histidine kinase"/>
    <property type="match status" value="1"/>
</dbReference>
<dbReference type="PRINTS" id="PR00344">
    <property type="entry name" value="BCTRLSENSOR"/>
</dbReference>
<name>A0A0P9D2K8_9CHLR</name>
<keyword evidence="5 12" id="KW-0597">Phosphoprotein</keyword>
<keyword evidence="4" id="KW-1003">Cell membrane</keyword>
<dbReference type="InterPro" id="IPR003594">
    <property type="entry name" value="HATPase_dom"/>
</dbReference>
<dbReference type="PROSITE" id="PS50109">
    <property type="entry name" value="HIS_KIN"/>
    <property type="match status" value="1"/>
</dbReference>
<evidence type="ECO:0000256" key="6">
    <source>
        <dbReference type="ARBA" id="ARBA00022679"/>
    </source>
</evidence>
<dbReference type="InterPro" id="IPR036097">
    <property type="entry name" value="HisK_dim/P_sf"/>
</dbReference>
<evidence type="ECO:0000256" key="5">
    <source>
        <dbReference type="ARBA" id="ARBA00022553"/>
    </source>
</evidence>
<dbReference type="InterPro" id="IPR005467">
    <property type="entry name" value="His_kinase_dom"/>
</dbReference>
<keyword evidence="13" id="KW-0175">Coiled coil</keyword>
<evidence type="ECO:0000256" key="11">
    <source>
        <dbReference type="ARBA" id="ARBA00023136"/>
    </source>
</evidence>
<protein>
    <recommendedName>
        <fullName evidence="3">histidine kinase</fullName>
        <ecNumber evidence="3">2.7.13.3</ecNumber>
    </recommendedName>
</protein>
<evidence type="ECO:0000256" key="13">
    <source>
        <dbReference type="SAM" id="Coils"/>
    </source>
</evidence>
<dbReference type="SMART" id="SM00387">
    <property type="entry name" value="HATPase_c"/>
    <property type="match status" value="1"/>
</dbReference>
<dbReference type="EMBL" id="LJCR01000305">
    <property type="protein sequence ID" value="KPV53240.1"/>
    <property type="molecule type" value="Genomic_DNA"/>
</dbReference>
<evidence type="ECO:0000256" key="7">
    <source>
        <dbReference type="ARBA" id="ARBA00022741"/>
    </source>
</evidence>
<feature type="domain" description="Histidine kinase" evidence="14">
    <location>
        <begin position="193"/>
        <end position="410"/>
    </location>
</feature>
<dbReference type="InterPro" id="IPR011006">
    <property type="entry name" value="CheY-like_superfamily"/>
</dbReference>
<keyword evidence="10" id="KW-0902">Two-component regulatory system</keyword>
<dbReference type="Pfam" id="PF00072">
    <property type="entry name" value="Response_reg"/>
    <property type="match status" value="1"/>
</dbReference>
<evidence type="ECO:0000256" key="2">
    <source>
        <dbReference type="ARBA" id="ARBA00004236"/>
    </source>
</evidence>
<dbReference type="InterPro" id="IPR036890">
    <property type="entry name" value="HATPase_C_sf"/>
</dbReference>
<dbReference type="InterPro" id="IPR001789">
    <property type="entry name" value="Sig_transdc_resp-reg_receiver"/>
</dbReference>
<organism evidence="16 17">
    <name type="scientific">Kouleothrix aurantiaca</name>
    <dbReference type="NCBI Taxonomy" id="186479"/>
    <lineage>
        <taxon>Bacteria</taxon>
        <taxon>Bacillati</taxon>
        <taxon>Chloroflexota</taxon>
        <taxon>Chloroflexia</taxon>
        <taxon>Chloroflexales</taxon>
        <taxon>Roseiflexineae</taxon>
        <taxon>Roseiflexaceae</taxon>
        <taxon>Kouleothrix</taxon>
    </lineage>
</organism>
<dbReference type="AlphaFoldDB" id="A0A0P9D2K8"/>
<evidence type="ECO:0000256" key="4">
    <source>
        <dbReference type="ARBA" id="ARBA00022475"/>
    </source>
</evidence>
<dbReference type="PANTHER" id="PTHR43547">
    <property type="entry name" value="TWO-COMPONENT HISTIDINE KINASE"/>
    <property type="match status" value="1"/>
</dbReference>
<dbReference type="GO" id="GO:0005524">
    <property type="term" value="F:ATP binding"/>
    <property type="evidence" value="ECO:0007669"/>
    <property type="project" value="UniProtKB-KW"/>
</dbReference>
<dbReference type="Pfam" id="PF00512">
    <property type="entry name" value="HisKA"/>
    <property type="match status" value="1"/>
</dbReference>
<dbReference type="Gene3D" id="1.10.287.130">
    <property type="match status" value="1"/>
</dbReference>
<dbReference type="InterPro" id="IPR003661">
    <property type="entry name" value="HisK_dim/P_dom"/>
</dbReference>
<evidence type="ECO:0000256" key="9">
    <source>
        <dbReference type="ARBA" id="ARBA00022840"/>
    </source>
</evidence>
<dbReference type="CDD" id="cd00082">
    <property type="entry name" value="HisKA"/>
    <property type="match status" value="1"/>
</dbReference>
<evidence type="ECO:0000313" key="17">
    <source>
        <dbReference type="Proteomes" id="UP000050509"/>
    </source>
</evidence>
<dbReference type="GO" id="GO:0000155">
    <property type="term" value="F:phosphorelay sensor kinase activity"/>
    <property type="evidence" value="ECO:0007669"/>
    <property type="project" value="InterPro"/>
</dbReference>
<keyword evidence="17" id="KW-1185">Reference proteome</keyword>
<evidence type="ECO:0000256" key="3">
    <source>
        <dbReference type="ARBA" id="ARBA00012438"/>
    </source>
</evidence>
<gene>
    <name evidence="16" type="ORF">SE17_10790</name>
</gene>
<dbReference type="Pfam" id="PF02518">
    <property type="entry name" value="HATPase_c"/>
    <property type="match status" value="1"/>
</dbReference>
<evidence type="ECO:0000313" key="16">
    <source>
        <dbReference type="EMBL" id="KPV53240.1"/>
    </source>
</evidence>
<dbReference type="PANTHER" id="PTHR43547:SF2">
    <property type="entry name" value="HYBRID SIGNAL TRANSDUCTION HISTIDINE KINASE C"/>
    <property type="match status" value="1"/>
</dbReference>
<keyword evidence="9" id="KW-0067">ATP-binding</keyword>
<dbReference type="Gene3D" id="3.40.50.2300">
    <property type="match status" value="1"/>
</dbReference>
<comment type="catalytic activity">
    <reaction evidence="1">
        <text>ATP + protein L-histidine = ADP + protein N-phospho-L-histidine.</text>
        <dbReference type="EC" id="2.7.13.3"/>
    </reaction>
</comment>
<evidence type="ECO:0000259" key="14">
    <source>
        <dbReference type="PROSITE" id="PS50109"/>
    </source>
</evidence>
<dbReference type="PROSITE" id="PS50110">
    <property type="entry name" value="RESPONSE_REGULATORY"/>
    <property type="match status" value="1"/>
</dbReference>
<dbReference type="SUPFAM" id="SSF55874">
    <property type="entry name" value="ATPase domain of HSP90 chaperone/DNA topoisomerase II/histidine kinase"/>
    <property type="match status" value="1"/>
</dbReference>
<dbReference type="InterPro" id="IPR004358">
    <property type="entry name" value="Sig_transdc_His_kin-like_C"/>
</dbReference>
<keyword evidence="6" id="KW-0808">Transferase</keyword>
<dbReference type="SMART" id="SM00448">
    <property type="entry name" value="REC"/>
    <property type="match status" value="1"/>
</dbReference>
<evidence type="ECO:0000259" key="15">
    <source>
        <dbReference type="PROSITE" id="PS50110"/>
    </source>
</evidence>
<sequence length="434" mass="47380">MATILVLDDRPDNRAFLSTLLGYLGHALLEAADAEQGLALARTAHPDLVIADVLMPDVDGFEFVRRLRAEPQIAHTRVIFYTAAYMEAELRTLAQACGVAHVLTKPAEPQQVLDVVQQVLGAPAPTMVAPPPAEAFAQEHQRVLLGKLAQKVDELEQFNAELEMRVSARTAELAEANARLRELNLFKDNMIALTSHDLRSPLGAIQNMAELLIDDTELPEEAHHFAQNIYNSSRHLINLVSQMLDMAQLEAGKVKLECVELRASDVARWTLDSLETTARAKSITTVLIAEPGERPILADWMKMSQILTNLVGNALKFTPEHGRVVLTVGPAPEGIFVRVADTGVGISANYLPHLFERFRQVHTRGTNGERGTGLGLAIVRQLVQLHGGTIDVSSEQQKGSVFTLYLPAAPGTSAQRADEPHAITVFPRPPAKSA</sequence>
<dbReference type="SMART" id="SM00388">
    <property type="entry name" value="HisKA"/>
    <property type="match status" value="1"/>
</dbReference>
<reference evidence="16 17" key="1">
    <citation type="submission" date="2015-09" db="EMBL/GenBank/DDBJ databases">
        <title>Draft genome sequence of Kouleothrix aurantiaca JCM 19913.</title>
        <authorList>
            <person name="Hemp J."/>
        </authorList>
    </citation>
    <scope>NUCLEOTIDE SEQUENCE [LARGE SCALE GENOMIC DNA]</scope>
    <source>
        <strain evidence="16 17">COM-B</strain>
    </source>
</reference>
<evidence type="ECO:0000256" key="1">
    <source>
        <dbReference type="ARBA" id="ARBA00000085"/>
    </source>
</evidence>
<keyword evidence="7" id="KW-0547">Nucleotide-binding</keyword>
<comment type="subcellular location">
    <subcellularLocation>
        <location evidence="2">Cell membrane</location>
    </subcellularLocation>
</comment>